<dbReference type="GeneID" id="87888921"/>
<organism evidence="2 3">
    <name type="scientific">Chaetomium strumarium</name>
    <dbReference type="NCBI Taxonomy" id="1170767"/>
    <lineage>
        <taxon>Eukaryota</taxon>
        <taxon>Fungi</taxon>
        <taxon>Dikarya</taxon>
        <taxon>Ascomycota</taxon>
        <taxon>Pezizomycotina</taxon>
        <taxon>Sordariomycetes</taxon>
        <taxon>Sordariomycetidae</taxon>
        <taxon>Sordariales</taxon>
        <taxon>Chaetomiaceae</taxon>
        <taxon>Chaetomium</taxon>
    </lineage>
</organism>
<feature type="compositionally biased region" description="Basic and acidic residues" evidence="1">
    <location>
        <begin position="53"/>
        <end position="93"/>
    </location>
</feature>
<dbReference type="EMBL" id="JAUDZG010000008">
    <property type="protein sequence ID" value="KAK3301758.1"/>
    <property type="molecule type" value="Genomic_DNA"/>
</dbReference>
<feature type="compositionally biased region" description="Polar residues" evidence="1">
    <location>
        <begin position="225"/>
        <end position="240"/>
    </location>
</feature>
<accession>A0AAJ0LXZ8</accession>
<feature type="compositionally biased region" description="Polar residues" evidence="1">
    <location>
        <begin position="675"/>
        <end position="703"/>
    </location>
</feature>
<evidence type="ECO:0000313" key="3">
    <source>
        <dbReference type="Proteomes" id="UP001273166"/>
    </source>
</evidence>
<feature type="compositionally biased region" description="Polar residues" evidence="1">
    <location>
        <begin position="1"/>
        <end position="10"/>
    </location>
</feature>
<dbReference type="AlphaFoldDB" id="A0AAJ0LXZ8"/>
<evidence type="ECO:0000256" key="1">
    <source>
        <dbReference type="SAM" id="MobiDB-lite"/>
    </source>
</evidence>
<feature type="compositionally biased region" description="Polar residues" evidence="1">
    <location>
        <begin position="516"/>
        <end position="528"/>
    </location>
</feature>
<feature type="compositionally biased region" description="Polar residues" evidence="1">
    <location>
        <begin position="278"/>
        <end position="300"/>
    </location>
</feature>
<feature type="compositionally biased region" description="Polar residues" evidence="1">
    <location>
        <begin position="489"/>
        <end position="501"/>
    </location>
</feature>
<reference evidence="2" key="2">
    <citation type="submission" date="2023-06" db="EMBL/GenBank/DDBJ databases">
        <authorList>
            <consortium name="Lawrence Berkeley National Laboratory"/>
            <person name="Mondo S.J."/>
            <person name="Hensen N."/>
            <person name="Bonometti L."/>
            <person name="Westerberg I."/>
            <person name="Brannstrom I.O."/>
            <person name="Guillou S."/>
            <person name="Cros-Aarteil S."/>
            <person name="Calhoun S."/>
            <person name="Haridas S."/>
            <person name="Kuo A."/>
            <person name="Pangilinan J."/>
            <person name="Riley R."/>
            <person name="Labutti K."/>
            <person name="Andreopoulos B."/>
            <person name="Lipzen A."/>
            <person name="Chen C."/>
            <person name="Yanf M."/>
            <person name="Daum C."/>
            <person name="Ng V."/>
            <person name="Clum A."/>
            <person name="Steindorff A."/>
            <person name="Ohm R."/>
            <person name="Martin F."/>
            <person name="Silar P."/>
            <person name="Natvig D."/>
            <person name="Lalanne C."/>
            <person name="Gautier V."/>
            <person name="Ament-Velasquez S.L."/>
            <person name="Kruys A."/>
            <person name="Hutchinson M.I."/>
            <person name="Powell A.J."/>
            <person name="Barry K."/>
            <person name="Miller A.N."/>
            <person name="Grigoriev I.V."/>
            <person name="Debuchy R."/>
            <person name="Gladieux P."/>
            <person name="Thoren M.H."/>
            <person name="Johannesson H."/>
        </authorList>
    </citation>
    <scope>NUCLEOTIDE SEQUENCE</scope>
    <source>
        <strain evidence="2">CBS 333.67</strain>
    </source>
</reference>
<dbReference type="Proteomes" id="UP001273166">
    <property type="component" value="Unassembled WGS sequence"/>
</dbReference>
<sequence>MAPRQHTFTLVPNPLGMQGLMSRPASGPQSKPPMTSKQAQKLYKQANRGPRLSKAEQRRLEREEQERIRRDLDKEKQASRARALREKKKEKEQQVLQEKKRRGLPLVDVRPSQDTIARFVRGNGVGNKRDSAGVKVGLPVVQEEANDDRSSTEDGLDENVPPGKAQDDTGKSKRVRLNGDGLQENNGGLAVEGQCAARRSPSRQLLVSPEHQQLPPPSPRKPLQEITNSKNHSHPAQASIPNLAPPSKPTPATSHQTQSNTPVFKRPGPETSIAHLRSINTRSPKQPSSRQARQNLQEDSISLPTSTQLFVISHIDDLFPTPSQEARELEEAATPLRTAIAGAPPALTGKQEADGAKEGVSSKDKQEDADKGRDGNGGRVGDTHPGVRKGTINPAKSPNPLPRQPPVSHPRQFTRTAAQTAVKIPTVPPPPRPTTLKPPETPTPDLPFICTQDLLLSSQDLRDLDEPSPIPSKTSARLVSKGPPVFKKNQPNMQSSPSSTRPPAFRKDHFRPQPSPLSCSGFQASSFRHPTPHLRTKHPVPANAKQHPAPPRSSKPLQENDANNEAKADPVSQGWRVQQNNSPVPDRESDIVPQHPPSHEKPRFFGSSGSGVELLLAMDQSRKAHEEEERKRRAEREAQQKASRQEKGPEPPHRSASRSEHNPQTRPREQCLPLAQNSHAASGQLRTAGTSQPTARVTASQETDYGELGLDVMDLLDLEMGKVPQ</sequence>
<dbReference type="RefSeq" id="XP_062717538.1">
    <property type="nucleotide sequence ID" value="XM_062870092.1"/>
</dbReference>
<keyword evidence="3" id="KW-1185">Reference proteome</keyword>
<proteinExistence type="predicted"/>
<reference evidence="2" key="1">
    <citation type="journal article" date="2023" name="Mol. Phylogenet. Evol.">
        <title>Genome-scale phylogeny and comparative genomics of the fungal order Sordariales.</title>
        <authorList>
            <person name="Hensen N."/>
            <person name="Bonometti L."/>
            <person name="Westerberg I."/>
            <person name="Brannstrom I.O."/>
            <person name="Guillou S."/>
            <person name="Cros-Aarteil S."/>
            <person name="Calhoun S."/>
            <person name="Haridas S."/>
            <person name="Kuo A."/>
            <person name="Mondo S."/>
            <person name="Pangilinan J."/>
            <person name="Riley R."/>
            <person name="LaButti K."/>
            <person name="Andreopoulos B."/>
            <person name="Lipzen A."/>
            <person name="Chen C."/>
            <person name="Yan M."/>
            <person name="Daum C."/>
            <person name="Ng V."/>
            <person name="Clum A."/>
            <person name="Steindorff A."/>
            <person name="Ohm R.A."/>
            <person name="Martin F."/>
            <person name="Silar P."/>
            <person name="Natvig D.O."/>
            <person name="Lalanne C."/>
            <person name="Gautier V."/>
            <person name="Ament-Velasquez S.L."/>
            <person name="Kruys A."/>
            <person name="Hutchinson M.I."/>
            <person name="Powell A.J."/>
            <person name="Barry K."/>
            <person name="Miller A.N."/>
            <person name="Grigoriev I.V."/>
            <person name="Debuchy R."/>
            <person name="Gladieux P."/>
            <person name="Hiltunen Thoren M."/>
            <person name="Johannesson H."/>
        </authorList>
    </citation>
    <scope>NUCLEOTIDE SEQUENCE</scope>
    <source>
        <strain evidence="2">CBS 333.67</strain>
    </source>
</reference>
<gene>
    <name evidence="2" type="ORF">B0T15DRAFT_544541</name>
</gene>
<feature type="compositionally biased region" description="Polar residues" evidence="1">
    <location>
        <begin position="250"/>
        <end position="262"/>
    </location>
</feature>
<feature type="region of interest" description="Disordered" evidence="1">
    <location>
        <begin position="1"/>
        <end position="300"/>
    </location>
</feature>
<protein>
    <submittedName>
        <fullName evidence="2">Uncharacterized protein</fullName>
    </submittedName>
</protein>
<feature type="compositionally biased region" description="Basic and acidic residues" evidence="1">
    <location>
        <begin position="351"/>
        <end position="376"/>
    </location>
</feature>
<name>A0AAJ0LXZ8_9PEZI</name>
<feature type="compositionally biased region" description="Pro residues" evidence="1">
    <location>
        <begin position="397"/>
        <end position="408"/>
    </location>
</feature>
<feature type="compositionally biased region" description="Polar residues" evidence="1">
    <location>
        <begin position="27"/>
        <end position="39"/>
    </location>
</feature>
<comment type="caution">
    <text evidence="2">The sequence shown here is derived from an EMBL/GenBank/DDBJ whole genome shotgun (WGS) entry which is preliminary data.</text>
</comment>
<evidence type="ECO:0000313" key="2">
    <source>
        <dbReference type="EMBL" id="KAK3301758.1"/>
    </source>
</evidence>
<feature type="compositionally biased region" description="Basic and acidic residues" evidence="1">
    <location>
        <begin position="620"/>
        <end position="669"/>
    </location>
</feature>
<feature type="region of interest" description="Disordered" evidence="1">
    <location>
        <begin position="325"/>
        <end position="708"/>
    </location>
</feature>